<evidence type="ECO:0000256" key="3">
    <source>
        <dbReference type="ARBA" id="ARBA00022692"/>
    </source>
</evidence>
<keyword evidence="5 6" id="KW-0472">Membrane</keyword>
<evidence type="ECO:0000256" key="2">
    <source>
        <dbReference type="ARBA" id="ARBA00022475"/>
    </source>
</evidence>
<evidence type="ECO:0000256" key="6">
    <source>
        <dbReference type="SAM" id="Phobius"/>
    </source>
</evidence>
<feature type="transmembrane region" description="Helical" evidence="6">
    <location>
        <begin position="338"/>
        <end position="360"/>
    </location>
</feature>
<keyword evidence="4 6" id="KW-1133">Transmembrane helix</keyword>
<protein>
    <submittedName>
        <fullName evidence="9">Putative ABC transport system permease protein</fullName>
    </submittedName>
</protein>
<dbReference type="GO" id="GO:0005886">
    <property type="term" value="C:plasma membrane"/>
    <property type="evidence" value="ECO:0007669"/>
    <property type="project" value="UniProtKB-SubCell"/>
</dbReference>
<feature type="transmembrane region" description="Helical" evidence="6">
    <location>
        <begin position="372"/>
        <end position="394"/>
    </location>
</feature>
<evidence type="ECO:0000256" key="5">
    <source>
        <dbReference type="ARBA" id="ARBA00023136"/>
    </source>
</evidence>
<keyword evidence="2" id="KW-1003">Cell membrane</keyword>
<evidence type="ECO:0000256" key="1">
    <source>
        <dbReference type="ARBA" id="ARBA00004651"/>
    </source>
</evidence>
<dbReference type="InterPro" id="IPR025857">
    <property type="entry name" value="MacB_PCD"/>
</dbReference>
<dbReference type="InterPro" id="IPR050250">
    <property type="entry name" value="Macrolide_Exporter_MacB"/>
</dbReference>
<dbReference type="Proteomes" id="UP000182491">
    <property type="component" value="Unassembled WGS sequence"/>
</dbReference>
<keyword evidence="10" id="KW-1185">Reference proteome</keyword>
<evidence type="ECO:0000256" key="4">
    <source>
        <dbReference type="ARBA" id="ARBA00022989"/>
    </source>
</evidence>
<dbReference type="InterPro" id="IPR003838">
    <property type="entry name" value="ABC3_permease_C"/>
</dbReference>
<dbReference type="STRING" id="388950.GCA_001611675_03151"/>
<dbReference type="AlphaFoldDB" id="A0A1I7KVV8"/>
<feature type="domain" description="MacB-like periplasmic core" evidence="8">
    <location>
        <begin position="20"/>
        <end position="236"/>
    </location>
</feature>
<keyword evidence="3 6" id="KW-0812">Transmembrane</keyword>
<evidence type="ECO:0000259" key="7">
    <source>
        <dbReference type="Pfam" id="PF02687"/>
    </source>
</evidence>
<dbReference type="RefSeq" id="WP_068839038.1">
    <property type="nucleotide sequence ID" value="NZ_BMXC01000007.1"/>
</dbReference>
<reference evidence="10" key="1">
    <citation type="submission" date="2016-10" db="EMBL/GenBank/DDBJ databases">
        <authorList>
            <person name="Varghese N."/>
        </authorList>
    </citation>
    <scope>NUCLEOTIDE SEQUENCE [LARGE SCALE GENOMIC DNA]</scope>
    <source>
        <strain evidence="10">DSM 18820</strain>
    </source>
</reference>
<dbReference type="OrthoDB" id="8740261at2"/>
<feature type="domain" description="ABC3 transporter permease C-terminal" evidence="7">
    <location>
        <begin position="289"/>
        <end position="402"/>
    </location>
</feature>
<feature type="transmembrane region" description="Helical" evidence="6">
    <location>
        <begin position="21"/>
        <end position="41"/>
    </location>
</feature>
<proteinExistence type="predicted"/>
<evidence type="ECO:0000259" key="8">
    <source>
        <dbReference type="Pfam" id="PF12704"/>
    </source>
</evidence>
<dbReference type="GO" id="GO:0022857">
    <property type="term" value="F:transmembrane transporter activity"/>
    <property type="evidence" value="ECO:0007669"/>
    <property type="project" value="TreeGrafter"/>
</dbReference>
<evidence type="ECO:0000313" key="9">
    <source>
        <dbReference type="EMBL" id="SFV01613.1"/>
    </source>
</evidence>
<gene>
    <name evidence="9" type="ORF">SAMN04487941_0014</name>
</gene>
<dbReference type="PANTHER" id="PTHR30572">
    <property type="entry name" value="MEMBRANE COMPONENT OF TRANSPORTER-RELATED"/>
    <property type="match status" value="1"/>
</dbReference>
<dbReference type="EMBL" id="FPCA01000010">
    <property type="protein sequence ID" value="SFV01613.1"/>
    <property type="molecule type" value="Genomic_DNA"/>
</dbReference>
<dbReference type="PANTHER" id="PTHR30572:SF18">
    <property type="entry name" value="ABC-TYPE MACROLIDE FAMILY EXPORT SYSTEM PERMEASE COMPONENT 2"/>
    <property type="match status" value="1"/>
</dbReference>
<dbReference type="Pfam" id="PF12704">
    <property type="entry name" value="MacB_PCD"/>
    <property type="match status" value="1"/>
</dbReference>
<name>A0A1I7KVV8_9BACT</name>
<accession>A0A1I7KVV8</accession>
<dbReference type="Pfam" id="PF02687">
    <property type="entry name" value="FtsX"/>
    <property type="match status" value="1"/>
</dbReference>
<sequence length="413" mass="46619">MLKNYIKVAWKVLLRRRFFTFISLFGISFTLMVLVVASSLFDHTFGPQMPERDTDRLLFVNQMREFSEEGYSSSGPPSYYFLDRHVRTLKSPEEVSINSVFYQVNSYVNNRKLAIDIKYTDREFWDILEFNFLQGRAFSRQEVESASRVAVINENTRKQYFGTGEAIGQYIEVDQVKYKVVGVVENVPVLRVQSYADVWVPITLKSQDFNKPGLRGSYFATIKAKNSGDVPKIKAEYAAMMQELERQHSKDRSQLYSFPDTFLESIARTFLNNGKEPGVGLLYVLLGGLAFLFMLLPTINLVNINISRIMERSSEIGVRKAFGATSSTIIGQFLIENIFLTLLGGLLGFALSAAVLWLINDSGIIIYANLGLNLRVFAMGLVLCLVFGLISGVLPAYRMSRLHAVEALKGGSK</sequence>
<comment type="subcellular location">
    <subcellularLocation>
        <location evidence="1">Cell membrane</location>
        <topology evidence="1">Multi-pass membrane protein</topology>
    </subcellularLocation>
</comment>
<feature type="transmembrane region" description="Helical" evidence="6">
    <location>
        <begin position="280"/>
        <end position="302"/>
    </location>
</feature>
<organism evidence="9 10">
    <name type="scientific">Pontibacter akesuensis</name>
    <dbReference type="NCBI Taxonomy" id="388950"/>
    <lineage>
        <taxon>Bacteria</taxon>
        <taxon>Pseudomonadati</taxon>
        <taxon>Bacteroidota</taxon>
        <taxon>Cytophagia</taxon>
        <taxon>Cytophagales</taxon>
        <taxon>Hymenobacteraceae</taxon>
        <taxon>Pontibacter</taxon>
    </lineage>
</organism>
<evidence type="ECO:0000313" key="10">
    <source>
        <dbReference type="Proteomes" id="UP000182491"/>
    </source>
</evidence>